<organism evidence="11 12">
    <name type="scientific">Tropilaelaps mercedesae</name>
    <dbReference type="NCBI Taxonomy" id="418985"/>
    <lineage>
        <taxon>Eukaryota</taxon>
        <taxon>Metazoa</taxon>
        <taxon>Ecdysozoa</taxon>
        <taxon>Arthropoda</taxon>
        <taxon>Chelicerata</taxon>
        <taxon>Arachnida</taxon>
        <taxon>Acari</taxon>
        <taxon>Parasitiformes</taxon>
        <taxon>Mesostigmata</taxon>
        <taxon>Gamasina</taxon>
        <taxon>Dermanyssoidea</taxon>
        <taxon>Laelapidae</taxon>
        <taxon>Tropilaelaps</taxon>
    </lineage>
</organism>
<keyword evidence="5" id="KW-0677">Repeat</keyword>
<proteinExistence type="predicted"/>
<protein>
    <submittedName>
        <fullName evidence="11">Transforming growth factor beta-1-induced transcript 1 protein-like</fullName>
    </submittedName>
</protein>
<dbReference type="SMART" id="SM00132">
    <property type="entry name" value="LIM"/>
    <property type="match status" value="2"/>
</dbReference>
<dbReference type="GO" id="GO:0003779">
    <property type="term" value="F:actin binding"/>
    <property type="evidence" value="ECO:0007669"/>
    <property type="project" value="TreeGrafter"/>
</dbReference>
<keyword evidence="4 9" id="KW-0479">Metal-binding</keyword>
<evidence type="ECO:0000256" key="2">
    <source>
        <dbReference type="ARBA" id="ARBA00004496"/>
    </source>
</evidence>
<evidence type="ECO:0000256" key="4">
    <source>
        <dbReference type="ARBA" id="ARBA00022723"/>
    </source>
</evidence>
<name>A0A1V9XM46_9ACAR</name>
<comment type="caution">
    <text evidence="11">The sequence shown here is derived from an EMBL/GenBank/DDBJ whole genome shotgun (WGS) entry which is preliminary data.</text>
</comment>
<dbReference type="GO" id="GO:0030018">
    <property type="term" value="C:Z disc"/>
    <property type="evidence" value="ECO:0007669"/>
    <property type="project" value="TreeGrafter"/>
</dbReference>
<dbReference type="PANTHER" id="PTHR24214:SF62">
    <property type="entry name" value="LEUPAXIN"/>
    <property type="match status" value="1"/>
</dbReference>
<keyword evidence="12" id="KW-1185">Reference proteome</keyword>
<dbReference type="GO" id="GO:0051371">
    <property type="term" value="F:muscle alpha-actinin binding"/>
    <property type="evidence" value="ECO:0007669"/>
    <property type="project" value="TreeGrafter"/>
</dbReference>
<dbReference type="GO" id="GO:0061061">
    <property type="term" value="P:muscle structure development"/>
    <property type="evidence" value="ECO:0007669"/>
    <property type="project" value="TreeGrafter"/>
</dbReference>
<dbReference type="GO" id="GO:0030036">
    <property type="term" value="P:actin cytoskeleton organization"/>
    <property type="evidence" value="ECO:0007669"/>
    <property type="project" value="TreeGrafter"/>
</dbReference>
<dbReference type="GO" id="GO:0005912">
    <property type="term" value="C:adherens junction"/>
    <property type="evidence" value="ECO:0007669"/>
    <property type="project" value="TreeGrafter"/>
</dbReference>
<evidence type="ECO:0000256" key="7">
    <source>
        <dbReference type="ARBA" id="ARBA00022949"/>
    </source>
</evidence>
<evidence type="ECO:0000256" key="8">
    <source>
        <dbReference type="ARBA" id="ARBA00023038"/>
    </source>
</evidence>
<dbReference type="STRING" id="418985.A0A1V9XM46"/>
<dbReference type="SUPFAM" id="SSF57716">
    <property type="entry name" value="Glucocorticoid receptor-like (DNA-binding domain)"/>
    <property type="match status" value="2"/>
</dbReference>
<accession>A0A1V9XM46</accession>
<dbReference type="GO" id="GO:0007507">
    <property type="term" value="P:heart development"/>
    <property type="evidence" value="ECO:0007669"/>
    <property type="project" value="TreeGrafter"/>
</dbReference>
<evidence type="ECO:0000313" key="11">
    <source>
        <dbReference type="EMBL" id="OQR74579.1"/>
    </source>
</evidence>
<evidence type="ECO:0000256" key="5">
    <source>
        <dbReference type="ARBA" id="ARBA00022737"/>
    </source>
</evidence>
<evidence type="ECO:0000256" key="6">
    <source>
        <dbReference type="ARBA" id="ARBA00022833"/>
    </source>
</evidence>
<dbReference type="InterPro" id="IPR050604">
    <property type="entry name" value="PDZ-LIM_domain"/>
</dbReference>
<keyword evidence="3" id="KW-0963">Cytoplasm</keyword>
<dbReference type="InParanoid" id="A0A1V9XM46"/>
<dbReference type="Pfam" id="PF00412">
    <property type="entry name" value="LIM"/>
    <property type="match status" value="2"/>
</dbReference>
<feature type="domain" description="LIM zinc-binding" evidence="10">
    <location>
        <begin position="71"/>
        <end position="126"/>
    </location>
</feature>
<dbReference type="PANTHER" id="PTHR24214">
    <property type="entry name" value="PDZ AND LIM DOMAIN PROTEIN ZASP"/>
    <property type="match status" value="1"/>
</dbReference>
<dbReference type="FunFam" id="2.10.110.10:FF:000008">
    <property type="entry name" value="Paxillin isoform 1"/>
    <property type="match status" value="1"/>
</dbReference>
<dbReference type="OrthoDB" id="15567at2759"/>
<evidence type="ECO:0000256" key="1">
    <source>
        <dbReference type="ARBA" id="ARBA00004282"/>
    </source>
</evidence>
<dbReference type="FunCoup" id="A0A1V9XM46">
    <property type="interactions" value="17"/>
</dbReference>
<dbReference type="GO" id="GO:0001725">
    <property type="term" value="C:stress fiber"/>
    <property type="evidence" value="ECO:0007669"/>
    <property type="project" value="TreeGrafter"/>
</dbReference>
<dbReference type="Gene3D" id="2.10.110.10">
    <property type="entry name" value="Cysteine Rich Protein"/>
    <property type="match status" value="2"/>
</dbReference>
<dbReference type="PROSITE" id="PS00478">
    <property type="entry name" value="LIM_DOMAIN_1"/>
    <property type="match status" value="2"/>
</dbReference>
<dbReference type="GO" id="GO:0031941">
    <property type="term" value="C:filamentous actin"/>
    <property type="evidence" value="ECO:0007669"/>
    <property type="project" value="TreeGrafter"/>
</dbReference>
<keyword evidence="6 9" id="KW-0862">Zinc</keyword>
<sequence>MAAALADDKCPFCEKAVEGQAVTALNKNWHPEHFICTRCTQSLIGGDSKQFFEKEGKPFCEKCYLKEFAPKCVKCSQPIKGKAVTALEQHWHPEHFQCSKCKKVIPSDAKFKSYNKKAFCEACPPA</sequence>
<gene>
    <name evidence="11" type="ORF">BIW11_00941</name>
</gene>
<keyword evidence="8 9" id="KW-0440">LIM domain</keyword>
<evidence type="ECO:0000259" key="10">
    <source>
        <dbReference type="PROSITE" id="PS50023"/>
    </source>
</evidence>
<evidence type="ECO:0000256" key="3">
    <source>
        <dbReference type="ARBA" id="ARBA00022490"/>
    </source>
</evidence>
<dbReference type="InterPro" id="IPR001781">
    <property type="entry name" value="Znf_LIM"/>
</dbReference>
<dbReference type="GO" id="GO:0046872">
    <property type="term" value="F:metal ion binding"/>
    <property type="evidence" value="ECO:0007669"/>
    <property type="project" value="UniProtKB-KW"/>
</dbReference>
<dbReference type="Proteomes" id="UP000192247">
    <property type="component" value="Unassembled WGS sequence"/>
</dbReference>
<dbReference type="PROSITE" id="PS50023">
    <property type="entry name" value="LIM_DOMAIN_2"/>
    <property type="match status" value="2"/>
</dbReference>
<dbReference type="EMBL" id="MNPL01007743">
    <property type="protein sequence ID" value="OQR74579.1"/>
    <property type="molecule type" value="Genomic_DNA"/>
</dbReference>
<comment type="subcellular location">
    <subcellularLocation>
        <location evidence="1">Cell junction</location>
    </subcellularLocation>
    <subcellularLocation>
        <location evidence="2">Cytoplasm</location>
    </subcellularLocation>
</comment>
<dbReference type="AlphaFoldDB" id="A0A1V9XM46"/>
<evidence type="ECO:0000256" key="9">
    <source>
        <dbReference type="PROSITE-ProRule" id="PRU00125"/>
    </source>
</evidence>
<keyword evidence="7" id="KW-0965">Cell junction</keyword>
<evidence type="ECO:0000313" key="12">
    <source>
        <dbReference type="Proteomes" id="UP000192247"/>
    </source>
</evidence>
<reference evidence="11 12" key="1">
    <citation type="journal article" date="2017" name="Gigascience">
        <title>Draft genome of the honey bee ectoparasitic mite, Tropilaelaps mercedesae, is shaped by the parasitic life history.</title>
        <authorList>
            <person name="Dong X."/>
            <person name="Armstrong S.D."/>
            <person name="Xia D."/>
            <person name="Makepeace B.L."/>
            <person name="Darby A.C."/>
            <person name="Kadowaki T."/>
        </authorList>
    </citation>
    <scope>NUCLEOTIDE SEQUENCE [LARGE SCALE GENOMIC DNA]</scope>
    <source>
        <strain evidence="11">Wuxi-XJTLU</strain>
    </source>
</reference>
<feature type="domain" description="LIM zinc-binding" evidence="10">
    <location>
        <begin position="8"/>
        <end position="70"/>
    </location>
</feature>